<gene>
    <name evidence="2" type="ORF">TEOVI_000599100</name>
</gene>
<dbReference type="EMBL" id="CZPT02000860">
    <property type="protein sequence ID" value="SCU67938.1"/>
    <property type="molecule type" value="Genomic_DNA"/>
</dbReference>
<comment type="caution">
    <text evidence="2">The sequence shown here is derived from an EMBL/GenBank/DDBJ whole genome shotgun (WGS) entry which is preliminary data.</text>
</comment>
<dbReference type="Proteomes" id="UP000195570">
    <property type="component" value="Unassembled WGS sequence"/>
</dbReference>
<organism evidence="2 3">
    <name type="scientific">Trypanosoma equiperdum</name>
    <dbReference type="NCBI Taxonomy" id="5694"/>
    <lineage>
        <taxon>Eukaryota</taxon>
        <taxon>Discoba</taxon>
        <taxon>Euglenozoa</taxon>
        <taxon>Kinetoplastea</taxon>
        <taxon>Metakinetoplastina</taxon>
        <taxon>Trypanosomatida</taxon>
        <taxon>Trypanosomatidae</taxon>
        <taxon>Trypanosoma</taxon>
    </lineage>
</organism>
<evidence type="ECO:0000256" key="1">
    <source>
        <dbReference type="SAM" id="Phobius"/>
    </source>
</evidence>
<name>A0A1G4I7S4_TRYEQ</name>
<keyword evidence="1" id="KW-0472">Membrane</keyword>
<keyword evidence="3" id="KW-1185">Reference proteome</keyword>
<feature type="transmembrane region" description="Helical" evidence="1">
    <location>
        <begin position="29"/>
        <end position="49"/>
    </location>
</feature>
<reference evidence="2" key="1">
    <citation type="submission" date="2016-09" db="EMBL/GenBank/DDBJ databases">
        <authorList>
            <person name="Hebert L."/>
            <person name="Moumen B."/>
        </authorList>
    </citation>
    <scope>NUCLEOTIDE SEQUENCE [LARGE SCALE GENOMIC DNA]</scope>
    <source>
        <strain evidence="2">OVI</strain>
    </source>
</reference>
<accession>A0A1G4I7S4</accession>
<dbReference type="VEuPathDB" id="TriTrypDB:TEOVI_000599100"/>
<evidence type="ECO:0000313" key="2">
    <source>
        <dbReference type="EMBL" id="SCU67938.1"/>
    </source>
</evidence>
<proteinExistence type="predicted"/>
<keyword evidence="1" id="KW-0812">Transmembrane</keyword>
<dbReference type="GeneID" id="92379930"/>
<keyword evidence="1" id="KW-1133">Transmembrane helix</keyword>
<sequence length="96" mass="10656">MRIRLKGTKEGYVCTSGSMFSPFSHIISSLFRLFQLRICLILIIFIIIMGKPYSPVTFAATYANVFRCPDVSLSLVLITHSSDDASLCSGHVPQLL</sequence>
<evidence type="ECO:0000313" key="3">
    <source>
        <dbReference type="Proteomes" id="UP000195570"/>
    </source>
</evidence>
<protein>
    <submittedName>
        <fullName evidence="2">Uncharacterized protein</fullName>
    </submittedName>
</protein>
<dbReference type="AlphaFoldDB" id="A0A1G4I7S4"/>
<dbReference type="RefSeq" id="XP_067079185.1">
    <property type="nucleotide sequence ID" value="XM_067223084.1"/>
</dbReference>